<dbReference type="InterPro" id="IPR002481">
    <property type="entry name" value="FUR"/>
</dbReference>
<dbReference type="Gene3D" id="1.10.10.10">
    <property type="entry name" value="Winged helix-like DNA-binding domain superfamily/Winged helix DNA-binding domain"/>
    <property type="match status" value="1"/>
</dbReference>
<dbReference type="Pfam" id="PF01475">
    <property type="entry name" value="FUR"/>
    <property type="match status" value="1"/>
</dbReference>
<evidence type="ECO:0000313" key="12">
    <source>
        <dbReference type="Proteomes" id="UP001596524"/>
    </source>
</evidence>
<evidence type="ECO:0000256" key="4">
    <source>
        <dbReference type="ARBA" id="ARBA00022490"/>
    </source>
</evidence>
<keyword evidence="12" id="KW-1185">Reference proteome</keyword>
<organism evidence="11 12">
    <name type="scientific">Nocardioides astragali</name>
    <dbReference type="NCBI Taxonomy" id="1776736"/>
    <lineage>
        <taxon>Bacteria</taxon>
        <taxon>Bacillati</taxon>
        <taxon>Actinomycetota</taxon>
        <taxon>Actinomycetes</taxon>
        <taxon>Propionibacteriales</taxon>
        <taxon>Nocardioidaceae</taxon>
        <taxon>Nocardioides</taxon>
    </lineage>
</organism>
<evidence type="ECO:0000256" key="1">
    <source>
        <dbReference type="ARBA" id="ARBA00004496"/>
    </source>
</evidence>
<evidence type="ECO:0000256" key="9">
    <source>
        <dbReference type="ARBA" id="ARBA00023125"/>
    </source>
</evidence>
<dbReference type="PANTHER" id="PTHR33202:SF2">
    <property type="entry name" value="FERRIC UPTAKE REGULATION PROTEIN"/>
    <property type="match status" value="1"/>
</dbReference>
<evidence type="ECO:0000256" key="8">
    <source>
        <dbReference type="ARBA" id="ARBA00023015"/>
    </source>
</evidence>
<dbReference type="Proteomes" id="UP001596524">
    <property type="component" value="Unassembled WGS sequence"/>
</dbReference>
<evidence type="ECO:0000256" key="3">
    <source>
        <dbReference type="ARBA" id="ARBA00011738"/>
    </source>
</evidence>
<dbReference type="InterPro" id="IPR036390">
    <property type="entry name" value="WH_DNA-bd_sf"/>
</dbReference>
<dbReference type="InterPro" id="IPR043135">
    <property type="entry name" value="Fur_C"/>
</dbReference>
<dbReference type="CDD" id="cd07153">
    <property type="entry name" value="Fur_like"/>
    <property type="match status" value="1"/>
</dbReference>
<keyword evidence="10" id="KW-0804">Transcription</keyword>
<keyword evidence="6" id="KW-0479">Metal-binding</keyword>
<dbReference type="PANTHER" id="PTHR33202">
    <property type="entry name" value="ZINC UPTAKE REGULATION PROTEIN"/>
    <property type="match status" value="1"/>
</dbReference>
<evidence type="ECO:0000256" key="5">
    <source>
        <dbReference type="ARBA" id="ARBA00022491"/>
    </source>
</evidence>
<comment type="subcellular location">
    <subcellularLocation>
        <location evidence="1">Cytoplasm</location>
    </subcellularLocation>
</comment>
<gene>
    <name evidence="11" type="ORF">ACFQO6_24085</name>
</gene>
<protein>
    <submittedName>
        <fullName evidence="11">Fur family transcriptional regulator</fullName>
    </submittedName>
</protein>
<dbReference type="InterPro" id="IPR036388">
    <property type="entry name" value="WH-like_DNA-bd_sf"/>
</dbReference>
<dbReference type="SUPFAM" id="SSF46785">
    <property type="entry name" value="Winged helix' DNA-binding domain"/>
    <property type="match status" value="1"/>
</dbReference>
<keyword evidence="7" id="KW-0862">Zinc</keyword>
<evidence type="ECO:0000256" key="2">
    <source>
        <dbReference type="ARBA" id="ARBA00007957"/>
    </source>
</evidence>
<dbReference type="Gene3D" id="3.30.1490.190">
    <property type="match status" value="1"/>
</dbReference>
<comment type="subunit">
    <text evidence="3">Homodimer.</text>
</comment>
<proteinExistence type="inferred from homology"/>
<dbReference type="EMBL" id="JBHTCH010000030">
    <property type="protein sequence ID" value="MFC7363373.1"/>
    <property type="molecule type" value="Genomic_DNA"/>
</dbReference>
<dbReference type="RefSeq" id="WP_255889283.1">
    <property type="nucleotide sequence ID" value="NZ_JAFMZM010000002.1"/>
</dbReference>
<evidence type="ECO:0000256" key="10">
    <source>
        <dbReference type="ARBA" id="ARBA00023163"/>
    </source>
</evidence>
<evidence type="ECO:0000256" key="7">
    <source>
        <dbReference type="ARBA" id="ARBA00022833"/>
    </source>
</evidence>
<comment type="similarity">
    <text evidence="2">Belongs to the Fur family.</text>
</comment>
<keyword evidence="8" id="KW-0805">Transcription regulation</keyword>
<sequence>MAERSTPPQRSTRQRRALTALLGETDDFHSAQELHEILRSRGETMGMATVYRLLNAMADAGDLDVLNHSGEAIYRRCSTEHHHHLVCRQCGRTVEVSGPAVERWTQSIAGEHGFSDVSHTLELFGLCPACQGS</sequence>
<evidence type="ECO:0000256" key="6">
    <source>
        <dbReference type="ARBA" id="ARBA00022723"/>
    </source>
</evidence>
<accession>A0ABW2NCQ3</accession>
<keyword evidence="4" id="KW-0963">Cytoplasm</keyword>
<comment type="caution">
    <text evidence="11">The sequence shown here is derived from an EMBL/GenBank/DDBJ whole genome shotgun (WGS) entry which is preliminary data.</text>
</comment>
<evidence type="ECO:0000313" key="11">
    <source>
        <dbReference type="EMBL" id="MFC7363373.1"/>
    </source>
</evidence>
<name>A0ABW2NCQ3_9ACTN</name>
<keyword evidence="5" id="KW-0678">Repressor</keyword>
<keyword evidence="9" id="KW-0238">DNA-binding</keyword>
<reference evidence="12" key="1">
    <citation type="journal article" date="2019" name="Int. J. Syst. Evol. Microbiol.">
        <title>The Global Catalogue of Microorganisms (GCM) 10K type strain sequencing project: providing services to taxonomists for standard genome sequencing and annotation.</title>
        <authorList>
            <consortium name="The Broad Institute Genomics Platform"/>
            <consortium name="The Broad Institute Genome Sequencing Center for Infectious Disease"/>
            <person name="Wu L."/>
            <person name="Ma J."/>
        </authorList>
    </citation>
    <scope>NUCLEOTIDE SEQUENCE [LARGE SCALE GENOMIC DNA]</scope>
    <source>
        <strain evidence="12">FCH27</strain>
    </source>
</reference>